<comment type="caution">
    <text evidence="2">The sequence shown here is derived from an EMBL/GenBank/DDBJ whole genome shotgun (WGS) entry which is preliminary data.</text>
</comment>
<protein>
    <submittedName>
        <fullName evidence="2">Uncharacterized protein</fullName>
    </submittedName>
</protein>
<accession>A0A1Q9LU05</accession>
<sequence>MPVVLVAVVVTAAAGLLARELYGPDQADTTPAASAVAPTGVSLPPSAQPGPPDVRGTADAVAHPLYEPVRQLLQTHFDAINGRNYARWVTTVTEARARTMPEKEWRKQYGTTKDGSVVVHRIETTAGDTAVVLLTFVSTQDPAQAPPELPVACIRWNVVYPLTRADDRTWLLDLTRTAATPQHVAC</sequence>
<proteinExistence type="predicted"/>
<evidence type="ECO:0000313" key="3">
    <source>
        <dbReference type="Proteomes" id="UP000186040"/>
    </source>
</evidence>
<dbReference type="STRING" id="1193682.BJP25_06995"/>
<dbReference type="SUPFAM" id="SSF54427">
    <property type="entry name" value="NTF2-like"/>
    <property type="match status" value="1"/>
</dbReference>
<dbReference type="EMBL" id="MKQR01000002">
    <property type="protein sequence ID" value="OLR95522.1"/>
    <property type="molecule type" value="Genomic_DNA"/>
</dbReference>
<evidence type="ECO:0000256" key="1">
    <source>
        <dbReference type="SAM" id="MobiDB-lite"/>
    </source>
</evidence>
<dbReference type="AlphaFoldDB" id="A0A1Q9LU05"/>
<keyword evidence="3" id="KW-1185">Reference proteome</keyword>
<dbReference type="InterPro" id="IPR032710">
    <property type="entry name" value="NTF2-like_dom_sf"/>
</dbReference>
<reference evidence="2 3" key="1">
    <citation type="submission" date="2016-10" db="EMBL/GenBank/DDBJ databases">
        <title>The Draft Genome Sequence of Actinokineospora bangkokensis 44EHWT reveals the biosynthetic pathway of antifungal compounds Thailandins with unusual extender unit butylmalonyl-CoA.</title>
        <authorList>
            <person name="Greule A."/>
            <person name="Intra B."/>
            <person name="Flemming S."/>
            <person name="Rommel M.G."/>
            <person name="Panbangred W."/>
            <person name="Bechthold A."/>
        </authorList>
    </citation>
    <scope>NUCLEOTIDE SEQUENCE [LARGE SCALE GENOMIC DNA]</scope>
    <source>
        <strain evidence="2 3">44EHW</strain>
    </source>
</reference>
<gene>
    <name evidence="2" type="ORF">BJP25_06995</name>
</gene>
<name>A0A1Q9LU05_9PSEU</name>
<dbReference type="Proteomes" id="UP000186040">
    <property type="component" value="Unassembled WGS sequence"/>
</dbReference>
<evidence type="ECO:0000313" key="2">
    <source>
        <dbReference type="EMBL" id="OLR95522.1"/>
    </source>
</evidence>
<organism evidence="2 3">
    <name type="scientific">Actinokineospora bangkokensis</name>
    <dbReference type="NCBI Taxonomy" id="1193682"/>
    <lineage>
        <taxon>Bacteria</taxon>
        <taxon>Bacillati</taxon>
        <taxon>Actinomycetota</taxon>
        <taxon>Actinomycetes</taxon>
        <taxon>Pseudonocardiales</taxon>
        <taxon>Pseudonocardiaceae</taxon>
        <taxon>Actinokineospora</taxon>
    </lineage>
</organism>
<feature type="region of interest" description="Disordered" evidence="1">
    <location>
        <begin position="29"/>
        <end position="58"/>
    </location>
</feature>